<name>A0A0E0PL70_ORYRU</name>
<reference evidence="2" key="1">
    <citation type="submission" date="2013-06" db="EMBL/GenBank/DDBJ databases">
        <authorList>
            <person name="Zhao Q."/>
        </authorList>
    </citation>
    <scope>NUCLEOTIDE SEQUENCE</scope>
    <source>
        <strain evidence="2">cv. W1943</strain>
    </source>
</reference>
<dbReference type="Proteomes" id="UP000008022">
    <property type="component" value="Unassembled WGS sequence"/>
</dbReference>
<organism evidence="1 2">
    <name type="scientific">Oryza rufipogon</name>
    <name type="common">Brownbeard rice</name>
    <name type="synonym">Asian wild rice</name>
    <dbReference type="NCBI Taxonomy" id="4529"/>
    <lineage>
        <taxon>Eukaryota</taxon>
        <taxon>Viridiplantae</taxon>
        <taxon>Streptophyta</taxon>
        <taxon>Embryophyta</taxon>
        <taxon>Tracheophyta</taxon>
        <taxon>Spermatophyta</taxon>
        <taxon>Magnoliopsida</taxon>
        <taxon>Liliopsida</taxon>
        <taxon>Poales</taxon>
        <taxon>Poaceae</taxon>
        <taxon>BOP clade</taxon>
        <taxon>Oryzoideae</taxon>
        <taxon>Oryzeae</taxon>
        <taxon>Oryzinae</taxon>
        <taxon>Oryza</taxon>
    </lineage>
</organism>
<dbReference type="AlphaFoldDB" id="A0A0E0PL70"/>
<dbReference type="HOGENOM" id="CLU_2472983_0_0_1"/>
<dbReference type="Gramene" id="ORUFI05G13980.1">
    <property type="protein sequence ID" value="ORUFI05G13980.1"/>
    <property type="gene ID" value="ORUFI05G13980"/>
</dbReference>
<evidence type="ECO:0000313" key="1">
    <source>
        <dbReference type="EnsemblPlants" id="ORUFI05G13980.1"/>
    </source>
</evidence>
<sequence>MEQAVMVQVTAARLRLRVRGKATETRRIRTVRDPQATWCASTGRQTRGDAASIRRRGARVERRLHSLSSGPAGARAPLATWRRRVRAV</sequence>
<accession>A0A0E0PL70</accession>
<protein>
    <submittedName>
        <fullName evidence="1">Uncharacterized protein</fullName>
    </submittedName>
</protein>
<keyword evidence="2" id="KW-1185">Reference proteome</keyword>
<reference evidence="1" key="2">
    <citation type="submission" date="2015-06" db="UniProtKB">
        <authorList>
            <consortium name="EnsemblPlants"/>
        </authorList>
    </citation>
    <scope>IDENTIFICATION</scope>
</reference>
<evidence type="ECO:0000313" key="2">
    <source>
        <dbReference type="Proteomes" id="UP000008022"/>
    </source>
</evidence>
<dbReference type="EnsemblPlants" id="ORUFI05G13980.1">
    <property type="protein sequence ID" value="ORUFI05G13980.1"/>
    <property type="gene ID" value="ORUFI05G13980"/>
</dbReference>
<proteinExistence type="predicted"/>